<evidence type="ECO:0000256" key="2">
    <source>
        <dbReference type="ARBA" id="ARBA00029447"/>
    </source>
</evidence>
<dbReference type="Pfam" id="PF00672">
    <property type="entry name" value="HAMP"/>
    <property type="match status" value="1"/>
</dbReference>
<comment type="caution">
    <text evidence="7">The sequence shown here is derived from an EMBL/GenBank/DDBJ whole genome shotgun (WGS) entry which is preliminary data.</text>
</comment>
<evidence type="ECO:0000259" key="6">
    <source>
        <dbReference type="PROSITE" id="PS50885"/>
    </source>
</evidence>
<accession>A0A9Q4API9</accession>
<keyword evidence="8" id="KW-1185">Reference proteome</keyword>
<evidence type="ECO:0000313" key="8">
    <source>
        <dbReference type="Proteomes" id="UP001060275"/>
    </source>
</evidence>
<dbReference type="PROSITE" id="PS50885">
    <property type="entry name" value="HAMP"/>
    <property type="match status" value="3"/>
</dbReference>
<dbReference type="RefSeq" id="WP_254674426.1">
    <property type="nucleotide sequence ID" value="NZ_JAMWDU010000003.1"/>
</dbReference>
<feature type="domain" description="HAMP" evidence="6">
    <location>
        <begin position="206"/>
        <end position="259"/>
    </location>
</feature>
<keyword evidence="4" id="KW-0472">Membrane</keyword>
<dbReference type="GO" id="GO:0007165">
    <property type="term" value="P:signal transduction"/>
    <property type="evidence" value="ECO:0007669"/>
    <property type="project" value="UniProtKB-KW"/>
</dbReference>
<dbReference type="PANTHER" id="PTHR43531">
    <property type="entry name" value="PROTEIN ICFG"/>
    <property type="match status" value="1"/>
</dbReference>
<dbReference type="InterPro" id="IPR003660">
    <property type="entry name" value="HAMP_dom"/>
</dbReference>
<dbReference type="EMBL" id="JAMWDU010000003">
    <property type="protein sequence ID" value="MCP8887343.1"/>
    <property type="molecule type" value="Genomic_DNA"/>
</dbReference>
<evidence type="ECO:0000256" key="4">
    <source>
        <dbReference type="SAM" id="Phobius"/>
    </source>
</evidence>
<proteinExistence type="inferred from homology"/>
<dbReference type="CDD" id="cd06225">
    <property type="entry name" value="HAMP"/>
    <property type="match status" value="1"/>
</dbReference>
<feature type="domain" description="HAMP" evidence="6">
    <location>
        <begin position="289"/>
        <end position="330"/>
    </location>
</feature>
<evidence type="ECO:0000259" key="5">
    <source>
        <dbReference type="PROSITE" id="PS50111"/>
    </source>
</evidence>
<dbReference type="InterPro" id="IPR051310">
    <property type="entry name" value="MCP_chemotaxis"/>
</dbReference>
<dbReference type="SMART" id="SM00304">
    <property type="entry name" value="HAMP"/>
    <property type="match status" value="2"/>
</dbReference>
<dbReference type="Pfam" id="PF00015">
    <property type="entry name" value="MCPsignal"/>
    <property type="match status" value="1"/>
</dbReference>
<dbReference type="GO" id="GO:0004888">
    <property type="term" value="F:transmembrane signaling receptor activity"/>
    <property type="evidence" value="ECO:0007669"/>
    <property type="project" value="TreeGrafter"/>
</dbReference>
<gene>
    <name evidence="7" type="ORF">NF348_09525</name>
</gene>
<evidence type="ECO:0000256" key="3">
    <source>
        <dbReference type="PROSITE-ProRule" id="PRU00284"/>
    </source>
</evidence>
<keyword evidence="4" id="KW-1133">Transmembrane helix</keyword>
<keyword evidence="1" id="KW-0488">Methylation</keyword>
<dbReference type="Proteomes" id="UP001060275">
    <property type="component" value="Unassembled WGS sequence"/>
</dbReference>
<dbReference type="GO" id="GO:0005886">
    <property type="term" value="C:plasma membrane"/>
    <property type="evidence" value="ECO:0007669"/>
    <property type="project" value="TreeGrafter"/>
</dbReference>
<protein>
    <submittedName>
        <fullName evidence="7">Methyl-accepting chemotaxis protein</fullName>
    </submittedName>
</protein>
<dbReference type="SMART" id="SM00283">
    <property type="entry name" value="MA"/>
    <property type="match status" value="1"/>
</dbReference>
<dbReference type="GO" id="GO:0006935">
    <property type="term" value="P:chemotaxis"/>
    <property type="evidence" value="ECO:0007669"/>
    <property type="project" value="TreeGrafter"/>
</dbReference>
<dbReference type="Gene3D" id="1.10.287.950">
    <property type="entry name" value="Methyl-accepting chemotaxis protein"/>
    <property type="match status" value="1"/>
</dbReference>
<reference evidence="7" key="1">
    <citation type="submission" date="2022-06" db="EMBL/GenBank/DDBJ databases">
        <title>Devosia sp. XJ19-45 genome assembly.</title>
        <authorList>
            <person name="Li B."/>
            <person name="Cai M."/>
            <person name="Nie G."/>
            <person name="Li W."/>
        </authorList>
    </citation>
    <scope>NUCLEOTIDE SEQUENCE</scope>
    <source>
        <strain evidence="7">XJ19-45</strain>
    </source>
</reference>
<name>A0A9Q4API9_9HYPH</name>
<dbReference type="PROSITE" id="PS50111">
    <property type="entry name" value="CHEMOTAXIS_TRANSDUC_2"/>
    <property type="match status" value="1"/>
</dbReference>
<keyword evidence="3" id="KW-0807">Transducer</keyword>
<organism evidence="7 8">
    <name type="scientific">Devosia ureilytica</name>
    <dbReference type="NCBI Taxonomy" id="2952754"/>
    <lineage>
        <taxon>Bacteria</taxon>
        <taxon>Pseudomonadati</taxon>
        <taxon>Pseudomonadota</taxon>
        <taxon>Alphaproteobacteria</taxon>
        <taxon>Hyphomicrobiales</taxon>
        <taxon>Devosiaceae</taxon>
        <taxon>Devosia</taxon>
    </lineage>
</organism>
<feature type="domain" description="HAMP" evidence="6">
    <location>
        <begin position="333"/>
        <end position="375"/>
    </location>
</feature>
<dbReference type="Gene3D" id="6.10.340.10">
    <property type="match status" value="1"/>
</dbReference>
<feature type="domain" description="Methyl-accepting transducer" evidence="5">
    <location>
        <begin position="380"/>
        <end position="609"/>
    </location>
</feature>
<feature type="transmembrane region" description="Helical" evidence="4">
    <location>
        <begin position="184"/>
        <end position="205"/>
    </location>
</feature>
<sequence>MSLKTRLIISLSMLSAIIVLLIGAGFVTLSVLSAQSNGLLVRHIQPMRELKIMVDAYAVAIVDNVHKTRAGTVSWQDSQKIMTDARGEISATWQANVSLELTDAEQELAQVIQTTMAAADAALVEVDAILQRRDIEALADFAESSLYPAIDPVSTAVSDYLALLEREAVEVITVQADTMQAIKWSMVIVAAIALGAIGYGAYVILKSVANRLRDMGTALTAVAAGDFTSVIPFSNRKDEIGRMAAAADIFRANGLKVVELSEAEATQRARREADRAAMMAQLQTAFGSVVSAASDGDLSQRVPTTFADAELSTLANDVNRLLENVEEGLSASAKVLSALARAELDQRVEGHFGGAFGQLQSDTNAVADKLSEVVGDLRETSTALRTATGEILSGANDLAERTTRQAATIEETSAAMEQLAATVAANAETAEAAAKQANVAADAATKTGQTMTEASQAMDRISASSQRIFNVIGMIDDIAFQTNLLALNASVEAARAGEAGAGFAVVAQEVRRLAQSAAESSSEVKGLVEQSSREVSAGSQLVAGAASQLAKVLTTIEQNAVSMRVIAGASKDQAFSIAEVTTAVRQLDEMTQHNAALVEQTNAAIEQTEGQAIALDALVSIFQLQRPAERAPMAQLREQRTPAKQRIMARADNLARDWSEF</sequence>
<dbReference type="SUPFAM" id="SSF58104">
    <property type="entry name" value="Methyl-accepting chemotaxis protein (MCP) signaling domain"/>
    <property type="match status" value="1"/>
</dbReference>
<dbReference type="PANTHER" id="PTHR43531:SF14">
    <property type="entry name" value="METHYL-ACCEPTING CHEMOTAXIS PROTEIN I-RELATED"/>
    <property type="match status" value="1"/>
</dbReference>
<keyword evidence="4" id="KW-0812">Transmembrane</keyword>
<evidence type="ECO:0000256" key="1">
    <source>
        <dbReference type="ARBA" id="ARBA00022481"/>
    </source>
</evidence>
<dbReference type="AlphaFoldDB" id="A0A9Q4API9"/>
<dbReference type="InterPro" id="IPR004089">
    <property type="entry name" value="MCPsignal_dom"/>
</dbReference>
<evidence type="ECO:0000313" key="7">
    <source>
        <dbReference type="EMBL" id="MCP8887343.1"/>
    </source>
</evidence>
<comment type="similarity">
    <text evidence="2">Belongs to the methyl-accepting chemotaxis (MCP) protein family.</text>
</comment>
<dbReference type="Pfam" id="PF18947">
    <property type="entry name" value="HAMP_2"/>
    <property type="match status" value="1"/>
</dbReference>
<dbReference type="SUPFAM" id="SSF158472">
    <property type="entry name" value="HAMP domain-like"/>
    <property type="match status" value="1"/>
</dbReference>